<sequence length="380" mass="40931">MWGVAQIILALAVTCGVLAWLLLAPPASPPGGTDAPSAANEAVSLVGSRSIRIDPSSPISQKLDVLTVKATTITDPVMTVTGTVAASLRPGVGKDKDKDSWQFNSPEVLTAYTDWQKAILDITFTETQAMRIRELAVTRNSAQTEVVERLRKLVSAGTDSLKDLRVEETNKLQYKIQGDKDVYEADTAVRNARKTEAALARQLQQAGLDPGLITTTTSEVDLVMAEVPEGKLTRVMIGQGCQAQFFGIPGQIFSGKVVSLSPVVTKDRRTLRVLFIINDPKDQLRPGMFAEIGLGTDARQVLRVSADSVVHADRADYVLIGTGPDEWRITEVQIGELFGSELEILSGVKAGDRVIGKGAVLLKPVIVRAVRTPVQGEVRP</sequence>
<feature type="domain" description="CusB-like beta-barrel" evidence="2">
    <location>
        <begin position="223"/>
        <end position="296"/>
    </location>
</feature>
<name>A0A225CYW6_9BACT</name>
<accession>A0A225CYW6</accession>
<dbReference type="GO" id="GO:0030313">
    <property type="term" value="C:cell envelope"/>
    <property type="evidence" value="ECO:0007669"/>
    <property type="project" value="TreeGrafter"/>
</dbReference>
<organism evidence="3 4">
    <name type="scientific">Fimbriiglobus ruber</name>
    <dbReference type="NCBI Taxonomy" id="1908690"/>
    <lineage>
        <taxon>Bacteria</taxon>
        <taxon>Pseudomonadati</taxon>
        <taxon>Planctomycetota</taxon>
        <taxon>Planctomycetia</taxon>
        <taxon>Gemmatales</taxon>
        <taxon>Gemmataceae</taxon>
        <taxon>Fimbriiglobus</taxon>
    </lineage>
</organism>
<dbReference type="GO" id="GO:0015679">
    <property type="term" value="P:plasma membrane copper ion transport"/>
    <property type="evidence" value="ECO:0007669"/>
    <property type="project" value="TreeGrafter"/>
</dbReference>
<comment type="caution">
    <text evidence="3">The sequence shown here is derived from an EMBL/GenBank/DDBJ whole genome shotgun (WGS) entry which is preliminary data.</text>
</comment>
<dbReference type="AlphaFoldDB" id="A0A225CYW6"/>
<dbReference type="Proteomes" id="UP000214646">
    <property type="component" value="Unassembled WGS sequence"/>
</dbReference>
<keyword evidence="1" id="KW-0813">Transport</keyword>
<dbReference type="PANTHER" id="PTHR30097">
    <property type="entry name" value="CATION EFFLUX SYSTEM PROTEIN CUSB"/>
    <property type="match status" value="1"/>
</dbReference>
<dbReference type="InterPro" id="IPR058792">
    <property type="entry name" value="Beta-barrel_RND_2"/>
</dbReference>
<evidence type="ECO:0000313" key="4">
    <source>
        <dbReference type="Proteomes" id="UP000214646"/>
    </source>
</evidence>
<proteinExistence type="predicted"/>
<dbReference type="PANTHER" id="PTHR30097:SF4">
    <property type="entry name" value="SLR6042 PROTEIN"/>
    <property type="match status" value="1"/>
</dbReference>
<dbReference type="InterPro" id="IPR051909">
    <property type="entry name" value="MFP_Cation_Efflux"/>
</dbReference>
<dbReference type="GO" id="GO:0060003">
    <property type="term" value="P:copper ion export"/>
    <property type="evidence" value="ECO:0007669"/>
    <property type="project" value="TreeGrafter"/>
</dbReference>
<gene>
    <name evidence="3" type="ORF">FRUB_10502</name>
</gene>
<evidence type="ECO:0000313" key="3">
    <source>
        <dbReference type="EMBL" id="OWK34531.1"/>
    </source>
</evidence>
<keyword evidence="4" id="KW-1185">Reference proteome</keyword>
<reference evidence="4" key="1">
    <citation type="submission" date="2017-06" db="EMBL/GenBank/DDBJ databases">
        <title>Genome analysis of Fimbriiglobus ruber SP5, the first member of the order Planctomycetales with confirmed chitinolytic capability.</title>
        <authorList>
            <person name="Ravin N.V."/>
            <person name="Rakitin A.L."/>
            <person name="Ivanova A.A."/>
            <person name="Beletsky A.V."/>
            <person name="Kulichevskaya I.S."/>
            <person name="Mardanov A.V."/>
            <person name="Dedysh S.N."/>
        </authorList>
    </citation>
    <scope>NUCLEOTIDE SEQUENCE [LARGE SCALE GENOMIC DNA]</scope>
    <source>
        <strain evidence="4">SP5</strain>
    </source>
</reference>
<dbReference type="Pfam" id="PF25954">
    <property type="entry name" value="Beta-barrel_RND_2"/>
    <property type="match status" value="1"/>
</dbReference>
<dbReference type="Gene3D" id="2.40.420.20">
    <property type="match status" value="1"/>
</dbReference>
<dbReference type="EMBL" id="NIDE01000020">
    <property type="protein sequence ID" value="OWK34531.1"/>
    <property type="molecule type" value="Genomic_DNA"/>
</dbReference>
<protein>
    <submittedName>
        <fullName evidence="3">Putative Co/Zn/Cd efflux system membrane fusion protein</fullName>
    </submittedName>
</protein>
<dbReference type="Gene3D" id="2.40.30.170">
    <property type="match status" value="1"/>
</dbReference>
<evidence type="ECO:0000259" key="2">
    <source>
        <dbReference type="Pfam" id="PF25954"/>
    </source>
</evidence>
<evidence type="ECO:0000256" key="1">
    <source>
        <dbReference type="ARBA" id="ARBA00022448"/>
    </source>
</evidence>